<protein>
    <recommendedName>
        <fullName evidence="3">Ribosome-binding factor A</fullName>
    </recommendedName>
</protein>
<dbReference type="Proteomes" id="UP000540191">
    <property type="component" value="Unassembled WGS sequence"/>
</dbReference>
<keyword evidence="6" id="KW-1185">Reference proteome</keyword>
<dbReference type="SUPFAM" id="SSF89919">
    <property type="entry name" value="Ribosome-binding factor A, RbfA"/>
    <property type="match status" value="1"/>
</dbReference>
<dbReference type="RefSeq" id="WP_184240927.1">
    <property type="nucleotide sequence ID" value="NZ_JACHNA010000001.1"/>
</dbReference>
<keyword evidence="2 3" id="KW-0690">Ribosome biogenesis</keyword>
<comment type="caution">
    <text evidence="5">The sequence shown here is derived from an EMBL/GenBank/DDBJ whole genome shotgun (WGS) entry which is preliminary data.</text>
</comment>
<keyword evidence="1 3" id="KW-0963">Cytoplasm</keyword>
<organism evidence="5 6">
    <name type="scientific">Micrococcus cohnii</name>
    <dbReference type="NCBI Taxonomy" id="993416"/>
    <lineage>
        <taxon>Bacteria</taxon>
        <taxon>Bacillati</taxon>
        <taxon>Actinomycetota</taxon>
        <taxon>Actinomycetes</taxon>
        <taxon>Micrococcales</taxon>
        <taxon>Micrococcaceae</taxon>
        <taxon>Micrococcus</taxon>
    </lineage>
</organism>
<gene>
    <name evidence="3" type="primary">rbfA</name>
    <name evidence="5" type="ORF">HDA30_000344</name>
</gene>
<comment type="function">
    <text evidence="3">One of several proteins that assist in the late maturation steps of the functional core of the 30S ribosomal subunit. Associates with free 30S ribosomal subunits (but not with 30S subunits that are part of 70S ribosomes or polysomes). Required for efficient processing of 16S rRNA. May interact with the 5'-terminal helix region of 16S rRNA.</text>
</comment>
<dbReference type="Gene3D" id="3.30.300.20">
    <property type="match status" value="1"/>
</dbReference>
<accession>A0A7W7M2A6</accession>
<dbReference type="InterPro" id="IPR020053">
    <property type="entry name" value="Ribosome-bd_factorA_CS"/>
</dbReference>
<reference evidence="5 6" key="1">
    <citation type="submission" date="2020-08" db="EMBL/GenBank/DDBJ databases">
        <title>Sequencing the genomes of 1000 actinobacteria strains.</title>
        <authorList>
            <person name="Klenk H.-P."/>
        </authorList>
    </citation>
    <scope>NUCLEOTIDE SEQUENCE [LARGE SCALE GENOMIC DNA]</scope>
    <source>
        <strain evidence="5 6">DSM 23974</strain>
    </source>
</reference>
<dbReference type="InterPro" id="IPR015946">
    <property type="entry name" value="KH_dom-like_a/b"/>
</dbReference>
<feature type="region of interest" description="Disordered" evidence="4">
    <location>
        <begin position="122"/>
        <end position="145"/>
    </location>
</feature>
<comment type="subcellular location">
    <subcellularLocation>
        <location evidence="3">Cytoplasm</location>
    </subcellularLocation>
</comment>
<dbReference type="PANTHER" id="PTHR33515:SF1">
    <property type="entry name" value="RIBOSOME-BINDING FACTOR A, CHLOROPLASTIC-RELATED"/>
    <property type="match status" value="1"/>
</dbReference>
<dbReference type="NCBIfam" id="TIGR00082">
    <property type="entry name" value="rbfA"/>
    <property type="match status" value="1"/>
</dbReference>
<dbReference type="EMBL" id="JACHNA010000001">
    <property type="protein sequence ID" value="MBB4734836.1"/>
    <property type="molecule type" value="Genomic_DNA"/>
</dbReference>
<dbReference type="PROSITE" id="PS01319">
    <property type="entry name" value="RBFA"/>
    <property type="match status" value="1"/>
</dbReference>
<evidence type="ECO:0000256" key="3">
    <source>
        <dbReference type="HAMAP-Rule" id="MF_00003"/>
    </source>
</evidence>
<evidence type="ECO:0000256" key="2">
    <source>
        <dbReference type="ARBA" id="ARBA00022517"/>
    </source>
</evidence>
<comment type="similarity">
    <text evidence="3">Belongs to the RbfA family.</text>
</comment>
<dbReference type="InterPro" id="IPR023799">
    <property type="entry name" value="RbfA_dom_sf"/>
</dbReference>
<dbReference type="Pfam" id="PF02033">
    <property type="entry name" value="RBFA"/>
    <property type="match status" value="1"/>
</dbReference>
<dbReference type="InterPro" id="IPR000238">
    <property type="entry name" value="RbfA"/>
</dbReference>
<dbReference type="PANTHER" id="PTHR33515">
    <property type="entry name" value="RIBOSOME-BINDING FACTOR A, CHLOROPLASTIC-RELATED"/>
    <property type="match status" value="1"/>
</dbReference>
<proteinExistence type="inferred from homology"/>
<name>A0A7W7M2A6_9MICC</name>
<dbReference type="AlphaFoldDB" id="A0A7W7M2A6"/>
<dbReference type="HAMAP" id="MF_00003">
    <property type="entry name" value="RbfA"/>
    <property type="match status" value="1"/>
</dbReference>
<feature type="compositionally biased region" description="Basic and acidic residues" evidence="4">
    <location>
        <begin position="133"/>
        <end position="145"/>
    </location>
</feature>
<evidence type="ECO:0000256" key="1">
    <source>
        <dbReference type="ARBA" id="ARBA00022490"/>
    </source>
</evidence>
<comment type="subunit">
    <text evidence="3">Monomer. Binds 30S ribosomal subunits, but not 50S ribosomal subunits or 70S ribosomes.</text>
</comment>
<dbReference type="GO" id="GO:0005829">
    <property type="term" value="C:cytosol"/>
    <property type="evidence" value="ECO:0007669"/>
    <property type="project" value="TreeGrafter"/>
</dbReference>
<dbReference type="GO" id="GO:0043024">
    <property type="term" value="F:ribosomal small subunit binding"/>
    <property type="evidence" value="ECO:0007669"/>
    <property type="project" value="TreeGrafter"/>
</dbReference>
<dbReference type="GO" id="GO:0030490">
    <property type="term" value="P:maturation of SSU-rRNA"/>
    <property type="evidence" value="ECO:0007669"/>
    <property type="project" value="UniProtKB-UniRule"/>
</dbReference>
<evidence type="ECO:0000313" key="6">
    <source>
        <dbReference type="Proteomes" id="UP000540191"/>
    </source>
</evidence>
<evidence type="ECO:0000313" key="5">
    <source>
        <dbReference type="EMBL" id="MBB4734836.1"/>
    </source>
</evidence>
<evidence type="ECO:0000256" key="4">
    <source>
        <dbReference type="SAM" id="MobiDB-lite"/>
    </source>
</evidence>
<sequence length="145" mass="15873">MADPARAARLAQRIKVLVAEALRRSVKDDRVEPVTVTEVRVTNDLQHATVYYTVLGDDETVAAAHEGIQENRGVLRREVGRNLTIRLVPTLEFVADTVPEAAAHLEDVLRAAKERDAQIAAARQGATFAGDADPYRTGESDDERA</sequence>